<keyword evidence="3" id="KW-1185">Reference proteome</keyword>
<keyword evidence="2" id="KW-0378">Hydrolase</keyword>
<dbReference type="PIRSF" id="PIRSF038971">
    <property type="entry name" value="PhnM"/>
    <property type="match status" value="1"/>
</dbReference>
<dbReference type="GO" id="GO:0016810">
    <property type="term" value="F:hydrolase activity, acting on carbon-nitrogen (but not peptide) bonds"/>
    <property type="evidence" value="ECO:0007669"/>
    <property type="project" value="InterPro"/>
</dbReference>
<dbReference type="PANTHER" id="PTHR43135:SF3">
    <property type="entry name" value="ALPHA-D-RIBOSE 1-METHYLPHOSPHONATE 5-TRIPHOSPHATE DIPHOSPHATASE"/>
    <property type="match status" value="1"/>
</dbReference>
<dbReference type="InterPro" id="IPR032466">
    <property type="entry name" value="Metal_Hydrolase"/>
</dbReference>
<sequence>MTTAENTFHNARIVLADEIVHGSVHVRDGVIADISATGTTTPGGPGTDLDGDFLIPGAVELHTDQIETHYQPRPQRYWAPVPAVVAHDAQMAASGVTTVLDAMRIGNGPGDTAISRVAEILVDAVGTAQSEGMLRADHFIHLRCEVSTADVVDVFETLGAHDRLRLVSLMDHTPGQRQYADVEAYRTYMVGKQRLAPEDFDTHVAELHSHSALYSDANRIELSKRAKEKGLTLAAHDDATSEHVDESSALGVRISEFPTTREAARCARDAGQLVVMGAPNIVRGGSHSGNVAAADLLADGVLDILSSDYVPASPLQAVFGLVDRAQLTLPEGIALVASNPARAVGLDDRGVIAPGKRADLVRVRMHATGTSEESGAVQRMPVVRGVWREGRRVA</sequence>
<dbReference type="NCBIfam" id="NF011987">
    <property type="entry name" value="PRK15446.2-3"/>
    <property type="match status" value="1"/>
</dbReference>
<protein>
    <submittedName>
        <fullName evidence="2">Alpha-D-ribose 1-methylphosphonate 5-triphosphate diphosphatase</fullName>
        <ecNumber evidence="2">3.6.1.63</ecNumber>
    </submittedName>
</protein>
<dbReference type="CDD" id="cd01306">
    <property type="entry name" value="PhnM"/>
    <property type="match status" value="1"/>
</dbReference>
<evidence type="ECO:0000313" key="3">
    <source>
        <dbReference type="Proteomes" id="UP000565711"/>
    </source>
</evidence>
<dbReference type="AlphaFoldDB" id="A0A846Y2Y5"/>
<dbReference type="Gene3D" id="2.30.40.10">
    <property type="entry name" value="Urease, subunit C, domain 1"/>
    <property type="match status" value="1"/>
</dbReference>
<dbReference type="NCBIfam" id="NF011981">
    <property type="entry name" value="PRK15446.1-2"/>
    <property type="match status" value="1"/>
</dbReference>
<dbReference type="InterPro" id="IPR012696">
    <property type="entry name" value="PhnM"/>
</dbReference>
<dbReference type="EMBL" id="JAAXOP010000005">
    <property type="protein sequence ID" value="NKY50989.1"/>
    <property type="molecule type" value="Genomic_DNA"/>
</dbReference>
<dbReference type="SUPFAM" id="SSF51338">
    <property type="entry name" value="Composite domain of metallo-dependent hydrolases"/>
    <property type="match status" value="1"/>
</dbReference>
<gene>
    <name evidence="2" type="ORF">HGA08_12280</name>
</gene>
<comment type="caution">
    <text evidence="2">The sequence shown here is derived from an EMBL/GenBank/DDBJ whole genome shotgun (WGS) entry which is preliminary data.</text>
</comment>
<dbReference type="RefSeq" id="WP_067873653.1">
    <property type="nucleotide sequence ID" value="NZ_JAAXOP010000005.1"/>
</dbReference>
<evidence type="ECO:0000313" key="2">
    <source>
        <dbReference type="EMBL" id="NKY50989.1"/>
    </source>
</evidence>
<proteinExistence type="predicted"/>
<dbReference type="SUPFAM" id="SSF51556">
    <property type="entry name" value="Metallo-dependent hydrolases"/>
    <property type="match status" value="1"/>
</dbReference>
<dbReference type="Gene3D" id="3.20.20.140">
    <property type="entry name" value="Metal-dependent hydrolases"/>
    <property type="match status" value="2"/>
</dbReference>
<dbReference type="NCBIfam" id="NF011983">
    <property type="entry name" value="PRK15446.1-4"/>
    <property type="match status" value="1"/>
</dbReference>
<dbReference type="InterPro" id="IPR011059">
    <property type="entry name" value="Metal-dep_hydrolase_composite"/>
</dbReference>
<dbReference type="Pfam" id="PF07969">
    <property type="entry name" value="Amidohydro_3"/>
    <property type="match status" value="1"/>
</dbReference>
<dbReference type="NCBIfam" id="NF011990">
    <property type="entry name" value="PRK15446.2-6"/>
    <property type="match status" value="1"/>
</dbReference>
<dbReference type="EC" id="3.6.1.63" evidence="2"/>
<dbReference type="InterPro" id="IPR013108">
    <property type="entry name" value="Amidohydro_3"/>
</dbReference>
<feature type="domain" description="Amidohydrolase 3" evidence="1">
    <location>
        <begin position="234"/>
        <end position="393"/>
    </location>
</feature>
<dbReference type="GO" id="GO:0019700">
    <property type="term" value="P:organic phosphonate catabolic process"/>
    <property type="evidence" value="ECO:0007669"/>
    <property type="project" value="InterPro"/>
</dbReference>
<dbReference type="NCBIfam" id="NF011984">
    <property type="entry name" value="PRK15446.1-5"/>
    <property type="match status" value="1"/>
</dbReference>
<name>A0A846Y2Y5_9NOCA</name>
<dbReference type="InterPro" id="IPR051781">
    <property type="entry name" value="Metallo-dep_Hydrolase"/>
</dbReference>
<dbReference type="PANTHER" id="PTHR43135">
    <property type="entry name" value="ALPHA-D-RIBOSE 1-METHYLPHOSPHONATE 5-TRIPHOSPHATE DIPHOSPHATASE"/>
    <property type="match status" value="1"/>
</dbReference>
<evidence type="ECO:0000259" key="1">
    <source>
        <dbReference type="Pfam" id="PF07969"/>
    </source>
</evidence>
<reference evidence="2 3" key="1">
    <citation type="submission" date="2020-04" db="EMBL/GenBank/DDBJ databases">
        <title>MicrobeNet Type strains.</title>
        <authorList>
            <person name="Nicholson A.C."/>
        </authorList>
    </citation>
    <scope>NUCLEOTIDE SEQUENCE [LARGE SCALE GENOMIC DNA]</scope>
    <source>
        <strain evidence="2 3">JCM 12354</strain>
    </source>
</reference>
<accession>A0A846Y2Y5</accession>
<dbReference type="NCBIfam" id="TIGR02318">
    <property type="entry name" value="phosphono_phnM"/>
    <property type="match status" value="1"/>
</dbReference>
<dbReference type="Proteomes" id="UP000565711">
    <property type="component" value="Unassembled WGS sequence"/>
</dbReference>
<organism evidence="2 3">
    <name type="scientific">Nocardia vermiculata</name>
    <dbReference type="NCBI Taxonomy" id="257274"/>
    <lineage>
        <taxon>Bacteria</taxon>
        <taxon>Bacillati</taxon>
        <taxon>Actinomycetota</taxon>
        <taxon>Actinomycetes</taxon>
        <taxon>Mycobacteriales</taxon>
        <taxon>Nocardiaceae</taxon>
        <taxon>Nocardia</taxon>
    </lineage>
</organism>